<dbReference type="Pfam" id="PF00350">
    <property type="entry name" value="Dynamin_N"/>
    <property type="match status" value="1"/>
</dbReference>
<keyword evidence="2" id="KW-1133">Transmembrane helix</keyword>
<protein>
    <recommendedName>
        <fullName evidence="3">Dynamin N-terminal domain-containing protein</fullName>
    </recommendedName>
</protein>
<feature type="domain" description="Dynamin N-terminal" evidence="3">
    <location>
        <begin position="47"/>
        <end position="210"/>
    </location>
</feature>
<feature type="coiled-coil region" evidence="1">
    <location>
        <begin position="578"/>
        <end position="633"/>
    </location>
</feature>
<dbReference type="Gene3D" id="3.40.50.300">
    <property type="entry name" value="P-loop containing nucleotide triphosphate hydrolases"/>
    <property type="match status" value="1"/>
</dbReference>
<dbReference type="AlphaFoldDB" id="A0A8J3V6B5"/>
<dbReference type="SUPFAM" id="SSF52540">
    <property type="entry name" value="P-loop containing nucleoside triphosphate hydrolases"/>
    <property type="match status" value="1"/>
</dbReference>
<evidence type="ECO:0000313" key="5">
    <source>
        <dbReference type="Proteomes" id="UP000644610"/>
    </source>
</evidence>
<name>A0A8J3V6B5_9ACTN</name>
<dbReference type="InterPro" id="IPR027417">
    <property type="entry name" value="P-loop_NTPase"/>
</dbReference>
<reference evidence="4" key="1">
    <citation type="submission" date="2021-01" db="EMBL/GenBank/DDBJ databases">
        <title>Whole genome shotgun sequence of Planotetraspora silvatica NBRC 100141.</title>
        <authorList>
            <person name="Komaki H."/>
            <person name="Tamura T."/>
        </authorList>
    </citation>
    <scope>NUCLEOTIDE SEQUENCE</scope>
    <source>
        <strain evidence="4">NBRC 100141</strain>
    </source>
</reference>
<dbReference type="EMBL" id="BOOQ01000056">
    <property type="protein sequence ID" value="GII50805.1"/>
    <property type="molecule type" value="Genomic_DNA"/>
</dbReference>
<proteinExistence type="predicted"/>
<dbReference type="PANTHER" id="PTHR43681:SF1">
    <property type="entry name" value="SARCALUMENIN"/>
    <property type="match status" value="1"/>
</dbReference>
<evidence type="ECO:0000256" key="1">
    <source>
        <dbReference type="SAM" id="Coils"/>
    </source>
</evidence>
<dbReference type="InterPro" id="IPR045063">
    <property type="entry name" value="Dynamin_N"/>
</dbReference>
<sequence>MSRHPLADEVILAVAAVADTAREVGDTDSATILAQECTLALMPGSTVVVVGEKNRGKSSLINALVGRRQLLPIDTDISTRVHVAVSYADEDQAVVYGSAFEDGKKEIKPAELPEYVDETAAVDPKTGEDRHPGVERVELGVASPLLSEGLVLMDTPGVGGLIAGHSDITLATLNRADALLFVVNGAGELHASELAFLDRATERIQTVLFVLTGIDKAHDGWRAALEENHRLLRVRGSRFATAPWYAVSSRYKQEADRAAEQGREARAADLMERSGFAPLLAELRDNVVLRITSDRLKAVLGTADTVITTLDQQLELRLRSLELDPGLAASVRARQAELAELRGKGAKWRTELSAGFRRLESTLRRELDEGLRRLGDQARQAIDSGGREALKEVPRSLADGIRGLVLDLQNTVHSGTEKLVGELGDGFGVHGVHVPRVGILLDQWDKAVRQEAGLGEPVDWPGPVDGAARGTLSVEQIKEMLIKIGSAAGAVGGGLLKRAGDGVLKMSKYGKLGLGLGVVVVAAVGAGAAAWAFGRGAKTKEELRRLTDDKLRQVRETLPPALQETLREVVAEVEAAIMERISVRQAELEEALARSERDRKIAEIEREAPRAEVTAQRERLARRRAELSDLRRRFTTDGV</sequence>
<accession>A0A8J3V6B5</accession>
<dbReference type="Proteomes" id="UP000644610">
    <property type="component" value="Unassembled WGS sequence"/>
</dbReference>
<evidence type="ECO:0000256" key="2">
    <source>
        <dbReference type="SAM" id="Phobius"/>
    </source>
</evidence>
<keyword evidence="1" id="KW-0175">Coiled coil</keyword>
<dbReference type="InterPro" id="IPR051943">
    <property type="entry name" value="TRAFAC_Dynamin-like_GTPase"/>
</dbReference>
<keyword evidence="2" id="KW-0472">Membrane</keyword>
<comment type="caution">
    <text evidence="4">The sequence shown here is derived from an EMBL/GenBank/DDBJ whole genome shotgun (WGS) entry which is preliminary data.</text>
</comment>
<feature type="transmembrane region" description="Helical" evidence="2">
    <location>
        <begin position="512"/>
        <end position="534"/>
    </location>
</feature>
<dbReference type="PANTHER" id="PTHR43681">
    <property type="entry name" value="TRANSMEMBRANE GTPASE FZO"/>
    <property type="match status" value="1"/>
</dbReference>
<evidence type="ECO:0000313" key="4">
    <source>
        <dbReference type="EMBL" id="GII50805.1"/>
    </source>
</evidence>
<organism evidence="4 5">
    <name type="scientific">Planotetraspora silvatica</name>
    <dbReference type="NCBI Taxonomy" id="234614"/>
    <lineage>
        <taxon>Bacteria</taxon>
        <taxon>Bacillati</taxon>
        <taxon>Actinomycetota</taxon>
        <taxon>Actinomycetes</taxon>
        <taxon>Streptosporangiales</taxon>
        <taxon>Streptosporangiaceae</taxon>
        <taxon>Planotetraspora</taxon>
    </lineage>
</organism>
<gene>
    <name evidence="4" type="ORF">Psi02_72290</name>
</gene>
<evidence type="ECO:0000259" key="3">
    <source>
        <dbReference type="Pfam" id="PF00350"/>
    </source>
</evidence>
<keyword evidence="2" id="KW-0812">Transmembrane</keyword>
<keyword evidence="5" id="KW-1185">Reference proteome</keyword>